<name>A0A9Q1UXK2_CLOBO</name>
<dbReference type="EMBL" id="LGVR01000060">
    <property type="protein sequence ID" value="KOA85002.1"/>
    <property type="molecule type" value="Genomic_DNA"/>
</dbReference>
<geneLocation type="plasmid" evidence="2">
    <name>p1BKT015925</name>
</geneLocation>
<dbReference type="RefSeq" id="WP_013720895.1">
    <property type="nucleotide sequence ID" value="NZ_LGVP01000015.1"/>
</dbReference>
<proteinExistence type="predicted"/>
<evidence type="ECO:0000259" key="1">
    <source>
        <dbReference type="Pfam" id="PF10552"/>
    </source>
</evidence>
<dbReference type="Proteomes" id="UP000037540">
    <property type="component" value="Unassembled WGS sequence"/>
</dbReference>
<evidence type="ECO:0000313" key="2">
    <source>
        <dbReference type="EMBL" id="KOA85002.1"/>
    </source>
</evidence>
<dbReference type="Pfam" id="PF10552">
    <property type="entry name" value="ORF6C"/>
    <property type="match status" value="1"/>
</dbReference>
<comment type="caution">
    <text evidence="2">The sequence shown here is derived from an EMBL/GenBank/DDBJ whole genome shotgun (WGS) entry which is preliminary data.</text>
</comment>
<protein>
    <recommendedName>
        <fullName evidence="1">ORF6C domain-containing protein</fullName>
    </recommendedName>
</protein>
<dbReference type="AlphaFoldDB" id="A0A9Q1UXK2"/>
<accession>A0A9Q1UXK2</accession>
<keyword evidence="2" id="KW-0614">Plasmid</keyword>
<dbReference type="InterPro" id="IPR018878">
    <property type="entry name" value="ORF6C_dom"/>
</dbReference>
<sequence length="182" mass="21176">MRHLTNGGEQTVLFVNEDFVTLWLAKITLTPKMQKENPQTVKKLINYQLKCAKVLHEAFMGTEKQKQEFFNEMGLTGEIVELKGQIQQNTKELIDTKTQLNTLIDSSTINSRQAQKLLHCAKDRIGTMLGGAHSSKYKKESRVYFKNLWLNFCKEFEVSTYKDLNPSHYNDGFRFINNWSMM</sequence>
<evidence type="ECO:0000313" key="3">
    <source>
        <dbReference type="Proteomes" id="UP000037540"/>
    </source>
</evidence>
<organism evidence="2 3">
    <name type="scientific">Clostridium botulinum</name>
    <dbReference type="NCBI Taxonomy" id="1491"/>
    <lineage>
        <taxon>Bacteria</taxon>
        <taxon>Bacillati</taxon>
        <taxon>Bacillota</taxon>
        <taxon>Clostridia</taxon>
        <taxon>Eubacteriales</taxon>
        <taxon>Clostridiaceae</taxon>
        <taxon>Clostridium</taxon>
    </lineage>
</organism>
<reference evidence="2 3" key="1">
    <citation type="submission" date="2015-07" db="EMBL/GenBank/DDBJ databases">
        <title>Draft genome sequences of 17 French Clostridium botulinum group III.</title>
        <authorList>
            <person name="Woudstra C."/>
            <person name="Le Marechal C."/>
            <person name="Souillard R."/>
            <person name="Bayon-Auboyer M.-H."/>
            <person name="Dessouter D."/>
            <person name="Fach P."/>
        </authorList>
    </citation>
    <scope>NUCLEOTIDE SEQUENCE [LARGE SCALE GENOMIC DNA]</scope>
    <source>
        <strain evidence="2 3">12LNRI-CD</strain>
        <plasmid evidence="2">p1BKT015925</plasmid>
    </source>
</reference>
<feature type="domain" description="ORF6C" evidence="1">
    <location>
        <begin position="86"/>
        <end position="180"/>
    </location>
</feature>
<gene>
    <name evidence="2" type="ORF">ADU74_10045</name>
</gene>